<protein>
    <recommendedName>
        <fullName evidence="4">Armadillo-like helical domain-containing protein</fullName>
    </recommendedName>
</protein>
<dbReference type="PANTHER" id="PTHR31431:SF1">
    <property type="entry name" value="NUCLEOPORIN NUP188"/>
    <property type="match status" value="1"/>
</dbReference>
<evidence type="ECO:0008006" key="4">
    <source>
        <dbReference type="Google" id="ProtNLM"/>
    </source>
</evidence>
<gene>
    <name evidence="2" type="ORF">ACA1_136200</name>
</gene>
<keyword evidence="3" id="KW-1185">Reference proteome</keyword>
<evidence type="ECO:0000256" key="1">
    <source>
        <dbReference type="SAM" id="MobiDB-lite"/>
    </source>
</evidence>
<dbReference type="GeneID" id="14911822"/>
<dbReference type="KEGG" id="acan:ACA1_136200"/>
<accession>L8GEV3</accession>
<evidence type="ECO:0000313" key="2">
    <source>
        <dbReference type="EMBL" id="ELR11409.1"/>
    </source>
</evidence>
<organism evidence="2 3">
    <name type="scientific">Acanthamoeba castellanii (strain ATCC 30010 / Neff)</name>
    <dbReference type="NCBI Taxonomy" id="1257118"/>
    <lineage>
        <taxon>Eukaryota</taxon>
        <taxon>Amoebozoa</taxon>
        <taxon>Discosea</taxon>
        <taxon>Longamoebia</taxon>
        <taxon>Centramoebida</taxon>
        <taxon>Acanthamoebidae</taxon>
        <taxon>Acanthamoeba</taxon>
    </lineage>
</organism>
<dbReference type="Gene3D" id="1.25.10.70">
    <property type="match status" value="1"/>
</dbReference>
<dbReference type="GO" id="GO:0006405">
    <property type="term" value="P:RNA export from nucleus"/>
    <property type="evidence" value="ECO:0007669"/>
    <property type="project" value="TreeGrafter"/>
</dbReference>
<dbReference type="InterPro" id="IPR044840">
    <property type="entry name" value="Nup188"/>
</dbReference>
<dbReference type="VEuPathDB" id="AmoebaDB:ACA1_136200"/>
<name>L8GEV3_ACACF</name>
<evidence type="ECO:0000313" key="3">
    <source>
        <dbReference type="Proteomes" id="UP000011083"/>
    </source>
</evidence>
<dbReference type="EMBL" id="KB008153">
    <property type="protein sequence ID" value="ELR11409.1"/>
    <property type="molecule type" value="Genomic_DNA"/>
</dbReference>
<dbReference type="Proteomes" id="UP000011083">
    <property type="component" value="Unassembled WGS sequence"/>
</dbReference>
<dbReference type="GO" id="GO:0044611">
    <property type="term" value="C:nuclear pore inner ring"/>
    <property type="evidence" value="ECO:0007669"/>
    <property type="project" value="TreeGrafter"/>
</dbReference>
<feature type="region of interest" description="Disordered" evidence="1">
    <location>
        <begin position="504"/>
        <end position="530"/>
    </location>
</feature>
<dbReference type="RefSeq" id="XP_004333422.1">
    <property type="nucleotide sequence ID" value="XM_004333374.1"/>
</dbReference>
<dbReference type="PANTHER" id="PTHR31431">
    <property type="entry name" value="NUCLEOPORIN NUP188 HOMOLOG"/>
    <property type="match status" value="1"/>
</dbReference>
<proteinExistence type="predicted"/>
<dbReference type="GO" id="GO:0017056">
    <property type="term" value="F:structural constituent of nuclear pore"/>
    <property type="evidence" value="ECO:0007669"/>
    <property type="project" value="InterPro"/>
</dbReference>
<dbReference type="STRING" id="1257118.L8GEV3"/>
<reference evidence="2 3" key="1">
    <citation type="journal article" date="2013" name="Genome Biol.">
        <title>Genome of Acanthamoeba castellanii highlights extensive lateral gene transfer and early evolution of tyrosine kinase signaling.</title>
        <authorList>
            <person name="Clarke M."/>
            <person name="Lohan A.J."/>
            <person name="Liu B."/>
            <person name="Lagkouvardos I."/>
            <person name="Roy S."/>
            <person name="Zafar N."/>
            <person name="Bertelli C."/>
            <person name="Schilde C."/>
            <person name="Kianianmomeni A."/>
            <person name="Burglin T.R."/>
            <person name="Frech C."/>
            <person name="Turcotte B."/>
            <person name="Kopec K.O."/>
            <person name="Synnott J.M."/>
            <person name="Choo C."/>
            <person name="Paponov I."/>
            <person name="Finkler A."/>
            <person name="Soon Heng Tan C."/>
            <person name="Hutchins A.P."/>
            <person name="Weinmeier T."/>
            <person name="Rattei T."/>
            <person name="Chu J.S."/>
            <person name="Gimenez G."/>
            <person name="Irimia M."/>
            <person name="Rigden D.J."/>
            <person name="Fitzpatrick D.A."/>
            <person name="Lorenzo-Morales J."/>
            <person name="Bateman A."/>
            <person name="Chiu C.H."/>
            <person name="Tang P."/>
            <person name="Hegemann P."/>
            <person name="Fromm H."/>
            <person name="Raoult D."/>
            <person name="Greub G."/>
            <person name="Miranda-Saavedra D."/>
            <person name="Chen N."/>
            <person name="Nash P."/>
            <person name="Ginger M.L."/>
            <person name="Horn M."/>
            <person name="Schaap P."/>
            <person name="Caler L."/>
            <person name="Loftus B."/>
        </authorList>
    </citation>
    <scope>NUCLEOTIDE SEQUENCE [LARGE SCALE GENOMIC DNA]</scope>
    <source>
        <strain evidence="2 3">Neff</strain>
    </source>
</reference>
<dbReference type="GO" id="GO:0006606">
    <property type="term" value="P:protein import into nucleus"/>
    <property type="evidence" value="ECO:0007669"/>
    <property type="project" value="TreeGrafter"/>
</dbReference>
<dbReference type="AlphaFoldDB" id="L8GEV3"/>
<sequence length="820" mass="91510">MARTETSVQDLETIQTAIDAFLPIAEGERDYGIDYYYNASLLQNKLSDILDKERNGNAPATPASTKRSDFNAHEFMRAVHMVNNMLSILHVQHELIHSWRAFLEITSLKQTASSVVAVPQASASLIQELAAALQREDKNDKIVNERLQEMASLLLFLLKHHYARANSGQASAKGKEKEGDNELFPVVNVGLALKEALLRRSLTSDIDIPLTASLLGGLLVLLRAQHSDKSTQALSDAVSPLLPQAFQLVQRHEFNHTVIAILEALTLNTKDKTRLYDHLQHLGVYAKLVEILNQSLHLEENETSVAIAALNSETESAKVSQIVRNKQKTAELVIHLMLSMSADPIMTETLALAGIMRVLSNNTLRAFHEMHVTYANGKRSTWHRLWCLILTLTTAIARTLAYSEPLVEQAIEFLAIHNALVSRSIDVPTAPYTLAQLDEAERVASLIYELGLHWKKWRFLSIKLASHYQDRMLGLVYNLVVALQSGQPVTKKQKMLAQPIVVESAGRSKDKEPSAESAETADAGAQRKSKGEATEVRPFYLVVAQRMHHILRNCLSFLRAVGPQLAPTLLAAARDDPRLRHIDWDAYRPLFDPDLFFQAPSMPLATKRAGLHAEDDMLMEDENPRGLGGISTPFGEPPRPTLGLLIKGILQVCASELKEGVVREGQPRQLLVYTASLVDKLTSTAAGHRATSRGDSAATRTLYKALKKISLQLQDQHRVLYDCMQLALYILLSHLVIYIHGKQPISNKVNLGMEMESFFGRLVRDLKHKQERGDVAEQVPPEVVEDYVAFFSRTKSYFEQLLNTWAAGQAGNYGPMGRRW</sequence>